<feature type="transmembrane region" description="Helical" evidence="1">
    <location>
        <begin position="120"/>
        <end position="140"/>
    </location>
</feature>
<feature type="transmembrane region" description="Helical" evidence="1">
    <location>
        <begin position="95"/>
        <end position="114"/>
    </location>
</feature>
<feature type="transmembrane region" description="Helical" evidence="1">
    <location>
        <begin position="21"/>
        <end position="41"/>
    </location>
</feature>
<sequence>MLKYLLMKNIKTDSDYKKSQLMMYAITMVLMIATMIALYMTAENLDFAFGIIIGAGGVILVFSVIFLRELLNPVKLHAARIKATDERRKQLEQEAWTNIGAFMMILLGILMIVTSCWKPVTFDFSKLAILFYAMLFYRVYKLRK</sequence>
<feature type="transmembrane region" description="Helical" evidence="1">
    <location>
        <begin position="47"/>
        <end position="67"/>
    </location>
</feature>
<gene>
    <name evidence="2" type="ORF">GX453_10070</name>
</gene>
<dbReference type="Proteomes" id="UP000559962">
    <property type="component" value="Unassembled WGS sequence"/>
</dbReference>
<protein>
    <recommendedName>
        <fullName evidence="4">DUF2178 domain-containing protein</fullName>
    </recommendedName>
</protein>
<accession>A0A847J678</accession>
<reference evidence="2 3" key="1">
    <citation type="journal article" date="2020" name="Biotechnol. Biofuels">
        <title>New insights from the biogas microbiome by comprehensive genome-resolved metagenomics of nearly 1600 species originating from multiple anaerobic digesters.</title>
        <authorList>
            <person name="Campanaro S."/>
            <person name="Treu L."/>
            <person name="Rodriguez-R L.M."/>
            <person name="Kovalovszki A."/>
            <person name="Ziels R.M."/>
            <person name="Maus I."/>
            <person name="Zhu X."/>
            <person name="Kougias P.G."/>
            <person name="Basile A."/>
            <person name="Luo G."/>
            <person name="Schluter A."/>
            <person name="Konstantinidis K.T."/>
            <person name="Angelidaki I."/>
        </authorList>
    </citation>
    <scope>NUCLEOTIDE SEQUENCE [LARGE SCALE GENOMIC DNA]</scope>
    <source>
        <strain evidence="2">AS27yjCOA_61</strain>
    </source>
</reference>
<keyword evidence="1" id="KW-0812">Transmembrane</keyword>
<evidence type="ECO:0008006" key="4">
    <source>
        <dbReference type="Google" id="ProtNLM"/>
    </source>
</evidence>
<name>A0A847J678_9LACT</name>
<evidence type="ECO:0000313" key="2">
    <source>
        <dbReference type="EMBL" id="NLH36343.1"/>
    </source>
</evidence>
<dbReference type="AlphaFoldDB" id="A0A847J678"/>
<evidence type="ECO:0000313" key="3">
    <source>
        <dbReference type="Proteomes" id="UP000559962"/>
    </source>
</evidence>
<keyword evidence="1" id="KW-0472">Membrane</keyword>
<comment type="caution">
    <text evidence="2">The sequence shown here is derived from an EMBL/GenBank/DDBJ whole genome shotgun (WGS) entry which is preliminary data.</text>
</comment>
<proteinExistence type="predicted"/>
<evidence type="ECO:0000256" key="1">
    <source>
        <dbReference type="SAM" id="Phobius"/>
    </source>
</evidence>
<organism evidence="2 3">
    <name type="scientific">Pseudolactococcus chungangensis</name>
    <dbReference type="NCBI Taxonomy" id="451457"/>
    <lineage>
        <taxon>Bacteria</taxon>
        <taxon>Bacillati</taxon>
        <taxon>Bacillota</taxon>
        <taxon>Bacilli</taxon>
        <taxon>Lactobacillales</taxon>
        <taxon>Streptococcaceae</taxon>
        <taxon>Pseudolactococcus</taxon>
    </lineage>
</organism>
<dbReference type="EMBL" id="JAAYVO010000138">
    <property type="protein sequence ID" value="NLH36343.1"/>
    <property type="molecule type" value="Genomic_DNA"/>
</dbReference>
<keyword evidence="1" id="KW-1133">Transmembrane helix</keyword>